<keyword evidence="2" id="KW-0808">Transferase</keyword>
<dbReference type="GO" id="GO:0032259">
    <property type="term" value="P:methylation"/>
    <property type="evidence" value="ECO:0007669"/>
    <property type="project" value="UniProtKB-KW"/>
</dbReference>
<keyword evidence="2" id="KW-0489">Methyltransferase</keyword>
<sequence>MVQRIAALLPDAEQRRMFGGRAFFADGNMLVCVRKDESLMVRVGAADYEAALAEPGVGPCDGTGRPMRGWVVVRPASLEGDALAHWVGRASAFVATLPPK</sequence>
<dbReference type="GO" id="GO:0008168">
    <property type="term" value="F:methyltransferase activity"/>
    <property type="evidence" value="ECO:0007669"/>
    <property type="project" value="UniProtKB-KW"/>
</dbReference>
<dbReference type="AlphaFoldDB" id="A0A8J4DQ71"/>
<dbReference type="SUPFAM" id="SSF159894">
    <property type="entry name" value="YgaC/TfoX-N like"/>
    <property type="match status" value="1"/>
</dbReference>
<organism evidence="2 3">
    <name type="scientific">Virgisporangium aliadipatigenens</name>
    <dbReference type="NCBI Taxonomy" id="741659"/>
    <lineage>
        <taxon>Bacteria</taxon>
        <taxon>Bacillati</taxon>
        <taxon>Actinomycetota</taxon>
        <taxon>Actinomycetes</taxon>
        <taxon>Micromonosporales</taxon>
        <taxon>Micromonosporaceae</taxon>
        <taxon>Virgisporangium</taxon>
    </lineage>
</organism>
<reference evidence="2" key="1">
    <citation type="submission" date="2021-01" db="EMBL/GenBank/DDBJ databases">
        <title>Whole genome shotgun sequence of Virgisporangium aliadipatigenens NBRC 105644.</title>
        <authorList>
            <person name="Komaki H."/>
            <person name="Tamura T."/>
        </authorList>
    </citation>
    <scope>NUCLEOTIDE SEQUENCE</scope>
    <source>
        <strain evidence="2">NBRC 105644</strain>
    </source>
</reference>
<dbReference type="EMBL" id="BOPF01000006">
    <property type="protein sequence ID" value="GIJ45117.1"/>
    <property type="molecule type" value="Genomic_DNA"/>
</dbReference>
<dbReference type="Proteomes" id="UP000619260">
    <property type="component" value="Unassembled WGS sequence"/>
</dbReference>
<evidence type="ECO:0000313" key="2">
    <source>
        <dbReference type="EMBL" id="GIJ45117.1"/>
    </source>
</evidence>
<proteinExistence type="predicted"/>
<dbReference type="Gene3D" id="3.30.1460.30">
    <property type="entry name" value="YgaC/TfoX-N like chaperone"/>
    <property type="match status" value="1"/>
</dbReference>
<accession>A0A8J4DQ71</accession>
<comment type="caution">
    <text evidence="2">The sequence shown here is derived from an EMBL/GenBank/DDBJ whole genome shotgun (WGS) entry which is preliminary data.</text>
</comment>
<dbReference type="InterPro" id="IPR007076">
    <property type="entry name" value="TfoX_N"/>
</dbReference>
<protein>
    <submittedName>
        <fullName evidence="2">RNA methyltransferase</fullName>
    </submittedName>
</protein>
<gene>
    <name evidence="2" type="ORF">Val02_20030</name>
</gene>
<evidence type="ECO:0000313" key="3">
    <source>
        <dbReference type="Proteomes" id="UP000619260"/>
    </source>
</evidence>
<dbReference type="Pfam" id="PF04993">
    <property type="entry name" value="TfoX_N"/>
    <property type="match status" value="1"/>
</dbReference>
<evidence type="ECO:0000259" key="1">
    <source>
        <dbReference type="Pfam" id="PF04993"/>
    </source>
</evidence>
<feature type="domain" description="TfoX N-terminal" evidence="1">
    <location>
        <begin position="9"/>
        <end position="92"/>
    </location>
</feature>
<name>A0A8J4DQ71_9ACTN</name>
<keyword evidence="3" id="KW-1185">Reference proteome</keyword>